<protein>
    <submittedName>
        <fullName evidence="5">Phosphatase</fullName>
    </submittedName>
</protein>
<dbReference type="SFLD" id="SFLDS00003">
    <property type="entry name" value="Haloacid_Dehalogenase"/>
    <property type="match status" value="1"/>
</dbReference>
<dbReference type="Gene3D" id="3.40.50.1000">
    <property type="entry name" value="HAD superfamily/HAD-like"/>
    <property type="match status" value="1"/>
</dbReference>
<dbReference type="PANTHER" id="PTHR46193:SF10">
    <property type="entry name" value="6-PHOSPHOGLUCONATE PHOSPHATASE"/>
    <property type="match status" value="1"/>
</dbReference>
<dbReference type="PANTHER" id="PTHR46193">
    <property type="entry name" value="6-PHOSPHOGLUCONATE PHOSPHATASE"/>
    <property type="match status" value="1"/>
</dbReference>
<dbReference type="SFLD" id="SFLDG01129">
    <property type="entry name" value="C1.5:_HAD__Beta-PGM__Phosphata"/>
    <property type="match status" value="1"/>
</dbReference>
<dbReference type="Pfam" id="PF00702">
    <property type="entry name" value="Hydrolase"/>
    <property type="match status" value="1"/>
</dbReference>
<evidence type="ECO:0000313" key="6">
    <source>
        <dbReference type="Proteomes" id="UP000070529"/>
    </source>
</evidence>
<name>A0A135IA84_9GAMM</name>
<evidence type="ECO:0000313" key="5">
    <source>
        <dbReference type="EMBL" id="KXF82371.1"/>
    </source>
</evidence>
<accession>A0A135IA84</accession>
<keyword evidence="3" id="KW-0479">Metal-binding</keyword>
<organism evidence="5 6">
    <name type="scientific">Enterovibrio coralii</name>
    <dbReference type="NCBI Taxonomy" id="294935"/>
    <lineage>
        <taxon>Bacteria</taxon>
        <taxon>Pseudomonadati</taxon>
        <taxon>Pseudomonadota</taxon>
        <taxon>Gammaproteobacteria</taxon>
        <taxon>Vibrionales</taxon>
        <taxon>Vibrionaceae</taxon>
        <taxon>Enterovibrio</taxon>
    </lineage>
</organism>
<evidence type="ECO:0000256" key="4">
    <source>
        <dbReference type="ARBA" id="ARBA00022842"/>
    </source>
</evidence>
<dbReference type="NCBIfam" id="NF007854">
    <property type="entry name" value="PRK10563.1"/>
    <property type="match status" value="1"/>
</dbReference>
<dbReference type="InterPro" id="IPR036412">
    <property type="entry name" value="HAD-like_sf"/>
</dbReference>
<dbReference type="InterPro" id="IPR006439">
    <property type="entry name" value="HAD-SF_hydro_IA"/>
</dbReference>
<dbReference type="Proteomes" id="UP000070529">
    <property type="component" value="Unassembled WGS sequence"/>
</dbReference>
<reference evidence="5 6" key="1">
    <citation type="submission" date="2015-11" db="EMBL/GenBank/DDBJ databases">
        <title>Genomic Taxonomy of the Vibrionaceae.</title>
        <authorList>
            <person name="Gomez-Gil B."/>
            <person name="Enciso-Ibarra J."/>
        </authorList>
    </citation>
    <scope>NUCLEOTIDE SEQUENCE [LARGE SCALE GENOMIC DNA]</scope>
    <source>
        <strain evidence="5 6">CAIM 912</strain>
    </source>
</reference>
<keyword evidence="4" id="KW-0460">Magnesium</keyword>
<dbReference type="AlphaFoldDB" id="A0A135IA84"/>
<evidence type="ECO:0000256" key="1">
    <source>
        <dbReference type="ARBA" id="ARBA00001946"/>
    </source>
</evidence>
<dbReference type="GO" id="GO:0046872">
    <property type="term" value="F:metal ion binding"/>
    <property type="evidence" value="ECO:0007669"/>
    <property type="project" value="UniProtKB-KW"/>
</dbReference>
<dbReference type="GO" id="GO:0003824">
    <property type="term" value="F:catalytic activity"/>
    <property type="evidence" value="ECO:0007669"/>
    <property type="project" value="UniProtKB-ARBA"/>
</dbReference>
<evidence type="ECO:0000256" key="3">
    <source>
        <dbReference type="ARBA" id="ARBA00022723"/>
    </source>
</evidence>
<proteinExistence type="inferred from homology"/>
<dbReference type="InterPro" id="IPR051600">
    <property type="entry name" value="Beta-PGM-like"/>
</dbReference>
<dbReference type="PRINTS" id="PR00413">
    <property type="entry name" value="HADHALOGNASE"/>
</dbReference>
<dbReference type="EMBL" id="LNTY01000025">
    <property type="protein sequence ID" value="KXF82371.1"/>
    <property type="molecule type" value="Genomic_DNA"/>
</dbReference>
<dbReference type="SUPFAM" id="SSF56784">
    <property type="entry name" value="HAD-like"/>
    <property type="match status" value="1"/>
</dbReference>
<dbReference type="InterPro" id="IPR023198">
    <property type="entry name" value="PGP-like_dom2"/>
</dbReference>
<dbReference type="OrthoDB" id="9800058at2"/>
<dbReference type="InterPro" id="IPR023214">
    <property type="entry name" value="HAD_sf"/>
</dbReference>
<keyword evidence="6" id="KW-1185">Reference proteome</keyword>
<dbReference type="RefSeq" id="WP_067413803.1">
    <property type="nucleotide sequence ID" value="NZ_LNTY01000025.1"/>
</dbReference>
<dbReference type="Gene3D" id="1.10.150.240">
    <property type="entry name" value="Putative phosphatase, domain 2"/>
    <property type="match status" value="1"/>
</dbReference>
<evidence type="ECO:0000256" key="2">
    <source>
        <dbReference type="ARBA" id="ARBA00006171"/>
    </source>
</evidence>
<comment type="similarity">
    <text evidence="2">Belongs to the HAD-like hydrolase superfamily. CbbY/CbbZ/Gph/YieH family.</text>
</comment>
<sequence length="230" mass="25420">MNAFDFETPLSCVIFDCDGTLVDSEVLCQMAMVEVFSHYGVTLDLQECLDHFQGGKLADILMQTCERYGLTISLDDLEPLYRDKCAALFDRDLKPVDGVPDVINMLENIGVDICVASNGPVSKMEMTLQMTGLMPHFRGKLFSAFDANSWKPAPDLLHYSAMNMAAPIQECLFVDDTLLGVEAGINAGIRTVYFNTANKQAVDHPLVRSVHSMGELSSLLERLPLCNSWA</sequence>
<dbReference type="NCBIfam" id="TIGR01509">
    <property type="entry name" value="HAD-SF-IA-v3"/>
    <property type="match status" value="1"/>
</dbReference>
<comment type="caution">
    <text evidence="5">The sequence shown here is derived from an EMBL/GenBank/DDBJ whole genome shotgun (WGS) entry which is preliminary data.</text>
</comment>
<gene>
    <name evidence="5" type="ORF">ATN88_09530</name>
</gene>
<dbReference type="STRING" id="294935.ATN88_09530"/>
<comment type="cofactor">
    <cofactor evidence="1">
        <name>Mg(2+)</name>
        <dbReference type="ChEBI" id="CHEBI:18420"/>
    </cofactor>
</comment>